<protein>
    <submittedName>
        <fullName evidence="3">Uncharacterized protein</fullName>
    </submittedName>
</protein>
<organism evidence="3 4">
    <name type="scientific">Lysobacter enzymogenes</name>
    <dbReference type="NCBI Taxonomy" id="69"/>
    <lineage>
        <taxon>Bacteria</taxon>
        <taxon>Pseudomonadati</taxon>
        <taxon>Pseudomonadota</taxon>
        <taxon>Gammaproteobacteria</taxon>
        <taxon>Lysobacterales</taxon>
        <taxon>Lysobacteraceae</taxon>
        <taxon>Lysobacter</taxon>
    </lineage>
</organism>
<dbReference type="AlphaFoldDB" id="A0A0S2DHV6"/>
<name>A0A0S2DHV6_LYSEN</name>
<evidence type="ECO:0000313" key="3">
    <source>
        <dbReference type="EMBL" id="ALN58035.1"/>
    </source>
</evidence>
<dbReference type="KEGG" id="lez:GLE_2687"/>
<dbReference type="STRING" id="69.GLE_2687"/>
<feature type="compositionally biased region" description="Low complexity" evidence="1">
    <location>
        <begin position="35"/>
        <end position="46"/>
    </location>
</feature>
<evidence type="ECO:0000256" key="2">
    <source>
        <dbReference type="SAM" id="SignalP"/>
    </source>
</evidence>
<gene>
    <name evidence="3" type="ORF">GLE_2687</name>
</gene>
<dbReference type="EMBL" id="CP013140">
    <property type="protein sequence ID" value="ALN58035.1"/>
    <property type="molecule type" value="Genomic_DNA"/>
</dbReference>
<proteinExistence type="predicted"/>
<feature type="region of interest" description="Disordered" evidence="1">
    <location>
        <begin position="35"/>
        <end position="86"/>
    </location>
</feature>
<sequence>MPACPDRRRRRCIAVAACAAPTGASDAAPRLVGAAQAATAPMQTTAHLDPDRIRPPTRTPNPAAESQLPIPASGTIAPCPTAMPTR</sequence>
<reference evidence="3 4" key="1">
    <citation type="submission" date="2015-11" db="EMBL/GenBank/DDBJ databases">
        <title>Genome sequences of Lysobacter enzymogenes strain C3 and Lysobacter antibioticus ATCC 29479.</title>
        <authorList>
            <person name="Kobayashi D.Y."/>
        </authorList>
    </citation>
    <scope>NUCLEOTIDE SEQUENCE [LARGE SCALE GENOMIC DNA]</scope>
    <source>
        <strain evidence="3 4">C3</strain>
    </source>
</reference>
<feature type="signal peptide" evidence="2">
    <location>
        <begin position="1"/>
        <end position="27"/>
    </location>
</feature>
<keyword evidence="2" id="KW-0732">Signal</keyword>
<evidence type="ECO:0000256" key="1">
    <source>
        <dbReference type="SAM" id="MobiDB-lite"/>
    </source>
</evidence>
<dbReference type="PATRIC" id="fig|69.6.peg.2646"/>
<accession>A0A0S2DHV6</accession>
<evidence type="ECO:0000313" key="4">
    <source>
        <dbReference type="Proteomes" id="UP000061569"/>
    </source>
</evidence>
<feature type="chain" id="PRO_5006595204" evidence="2">
    <location>
        <begin position="28"/>
        <end position="86"/>
    </location>
</feature>
<dbReference type="Proteomes" id="UP000061569">
    <property type="component" value="Chromosome"/>
</dbReference>